<keyword evidence="3 4" id="KW-0687">Ribonucleoprotein</keyword>
<feature type="compositionally biased region" description="Low complexity" evidence="5">
    <location>
        <begin position="86"/>
        <end position="97"/>
    </location>
</feature>
<dbReference type="GO" id="GO:1990904">
    <property type="term" value="C:ribonucleoprotein complex"/>
    <property type="evidence" value="ECO:0007669"/>
    <property type="project" value="UniProtKB-KW"/>
</dbReference>
<dbReference type="HAMAP" id="MF_01478">
    <property type="entry name" value="Ribosomal_L12_arch"/>
    <property type="match status" value="1"/>
</dbReference>
<feature type="region of interest" description="Disordered" evidence="5">
    <location>
        <begin position="68"/>
        <end position="97"/>
    </location>
</feature>
<dbReference type="GO" id="GO:0003735">
    <property type="term" value="F:structural constituent of ribosome"/>
    <property type="evidence" value="ECO:0007669"/>
    <property type="project" value="InterPro"/>
</dbReference>
<dbReference type="PANTHER" id="PTHR45696:SF10">
    <property type="entry name" value="LARGE RIBOSOMAL SUBUNIT PROTEIN P1"/>
    <property type="match status" value="1"/>
</dbReference>
<proteinExistence type="inferred from homology"/>
<dbReference type="GO" id="GO:0006414">
    <property type="term" value="P:translational elongation"/>
    <property type="evidence" value="ECO:0007669"/>
    <property type="project" value="InterPro"/>
</dbReference>
<evidence type="ECO:0000256" key="2">
    <source>
        <dbReference type="ARBA" id="ARBA00022980"/>
    </source>
</evidence>
<evidence type="ECO:0000256" key="5">
    <source>
        <dbReference type="SAM" id="MobiDB-lite"/>
    </source>
</evidence>
<dbReference type="KEGG" id="flt:Sv326_0517"/>
<sequence length="97" mass="10106">MEYVYAAMLLHSAKQPISEDNVAKVVVASGMQVDQAKVKALVSALQGVNIEDAIKQAAMPVAAVPAQAAPEAKKEEKKEEKKPSAEEAAAGLSALFG</sequence>
<dbReference type="EMBL" id="CP058998">
    <property type="protein sequence ID" value="QLJ52692.1"/>
    <property type="molecule type" value="Genomic_DNA"/>
</dbReference>
<dbReference type="InterPro" id="IPR022295">
    <property type="entry name" value="Ribosomal_P1_arc"/>
</dbReference>
<dbReference type="Pfam" id="PF00428">
    <property type="entry name" value="Ribosomal_60s"/>
    <property type="match status" value="1"/>
</dbReference>
<evidence type="ECO:0000313" key="7">
    <source>
        <dbReference type="Proteomes" id="UP000510821"/>
    </source>
</evidence>
<gene>
    <name evidence="4" type="primary">rpl12</name>
    <name evidence="6" type="ORF">Sv326_0517</name>
</gene>
<keyword evidence="2 4" id="KW-0689">Ribosomal protein</keyword>
<evidence type="ECO:0000256" key="1">
    <source>
        <dbReference type="ARBA" id="ARBA00005436"/>
    </source>
</evidence>
<dbReference type="NCBIfam" id="TIGR03685">
    <property type="entry name" value="ribo_P1_arch"/>
    <property type="match status" value="1"/>
</dbReference>
<dbReference type="Gene3D" id="1.10.10.1410">
    <property type="match status" value="1"/>
</dbReference>
<dbReference type="FunFam" id="1.10.10.1410:FF:000002">
    <property type="entry name" value="60S acidic ribosomal protein P2"/>
    <property type="match status" value="1"/>
</dbReference>
<reference evidence="7" key="1">
    <citation type="submission" date="2020-07" db="EMBL/GenBank/DDBJ databases">
        <title>Metabolic diversity and evolutionary history of the archaeal phylum ###Micrarchaeota### uncovered from a freshwater lake metagenome.</title>
        <authorList>
            <person name="Kadnikov V.V."/>
            <person name="Savvichev A.S."/>
            <person name="Mardanov A.V."/>
            <person name="Beletsky A.V."/>
            <person name="Chupakov A.V."/>
            <person name="Kokryatskaya N.M."/>
            <person name="Pimenov N.V."/>
            <person name="Ravin N.V."/>
        </authorList>
    </citation>
    <scope>NUCLEOTIDE SEQUENCE [LARGE SCALE GENOMIC DNA]</scope>
</reference>
<dbReference type="InterPro" id="IPR038716">
    <property type="entry name" value="P1/P2_N_sf"/>
</dbReference>
<dbReference type="PANTHER" id="PTHR45696">
    <property type="entry name" value="60S ACIDIC RIBOSOMAL PROTEIN P1"/>
    <property type="match status" value="1"/>
</dbReference>
<accession>A0A7D5XHC9</accession>
<dbReference type="InterPro" id="IPR027534">
    <property type="entry name" value="Ribosomal_P1/P2"/>
</dbReference>
<dbReference type="Proteomes" id="UP000510821">
    <property type="component" value="Chromosome"/>
</dbReference>
<evidence type="ECO:0000313" key="6">
    <source>
        <dbReference type="EMBL" id="QLJ52692.1"/>
    </source>
</evidence>
<organism evidence="6 7">
    <name type="scientific">Fermentimicrarchaeum limneticum</name>
    <dbReference type="NCBI Taxonomy" id="2795018"/>
    <lineage>
        <taxon>Archaea</taxon>
        <taxon>Candidatus Micrarchaeota</taxon>
        <taxon>Candidatus Fermentimicrarchaeales</taxon>
        <taxon>Candidatus Fermentimicrarchaeaceae</taxon>
        <taxon>Candidatus Fermentimicrarchaeum</taxon>
    </lineage>
</organism>
<evidence type="ECO:0000256" key="3">
    <source>
        <dbReference type="ARBA" id="ARBA00023274"/>
    </source>
</evidence>
<dbReference type="CDD" id="cd05832">
    <property type="entry name" value="Ribosomal_L12p"/>
    <property type="match status" value="1"/>
</dbReference>
<dbReference type="GO" id="GO:0005840">
    <property type="term" value="C:ribosome"/>
    <property type="evidence" value="ECO:0007669"/>
    <property type="project" value="UniProtKB-KW"/>
</dbReference>
<protein>
    <recommendedName>
        <fullName evidence="4">Large ribosomal subunit protein P1</fullName>
    </recommendedName>
</protein>
<comment type="function">
    <text evidence="4">Forms part of the ribosomal stalk, playing a central role in the interaction of the ribosome with GTP-bound translation factors.</text>
</comment>
<name>A0A7D5XHC9_FERL1</name>
<evidence type="ECO:0000256" key="4">
    <source>
        <dbReference type="HAMAP-Rule" id="MF_01478"/>
    </source>
</evidence>
<comment type="similarity">
    <text evidence="1 4">Belongs to the eukaryotic ribosomal protein P1/P2 family.</text>
</comment>
<dbReference type="AlphaFoldDB" id="A0A7D5XHC9"/>
<feature type="compositionally biased region" description="Basic and acidic residues" evidence="5">
    <location>
        <begin position="71"/>
        <end position="85"/>
    </location>
</feature>
<comment type="subunit">
    <text evidence="4">Part of the 50S ribosomal subunit. Homodimer, it forms part of the ribosomal stalk which helps the ribosome interact with GTP-bound translation factors. Forms a heptameric L10(L12)2(L12)2(L12)2 complex, where L10 forms an elongated spine to which the L12 dimers bind in a sequential fashion.</text>
</comment>